<dbReference type="InterPro" id="IPR013525">
    <property type="entry name" value="ABC2_TM"/>
</dbReference>
<dbReference type="Pfam" id="PF12698">
    <property type="entry name" value="ABC2_membrane_3"/>
    <property type="match status" value="1"/>
</dbReference>
<name>A0A1W1UVC3_DESTI</name>
<evidence type="ECO:0000256" key="4">
    <source>
        <dbReference type="ARBA" id="ARBA00023136"/>
    </source>
</evidence>
<feature type="transmembrane region" description="Helical" evidence="5">
    <location>
        <begin position="234"/>
        <end position="261"/>
    </location>
</feature>
<sequence length="416" mass="46364">MRDFWIVLKFELMGFMKNKSFIIPTIILCLLLAIGLSVPTIQDAFFSSDSSDGINGDTDNVSEDTGDRLYGYVDEKEQISNITKLQDSFLAGTLVKANTSKELEEKVTSEEFTAGYIIKSPTNYEYVIKNNQMMDLDQINFEDALTEVYRTAELEKRGIEYTEIEGIIYPQIEADTKVLGKDSEKNFVYTYILIFGLYFMIILYGQLIATSVASEKSNRTMEVLITSTKSSNLMFGKVIGGALAGIIQFALIILTGIIAYHLNKGAWNNSLDFIFEMPENILLTFFVFGTLGYLIYAFIYGALGALVSRTEDISSSSAPITILFVVVFFIAIVGMQNTEGSLLKVASFIPFSSFMAMFVRISMGTVSNLEIIISLSILILTTGLIGWLAAKIYRMGTLMYGNKVKFKDIIKILKSA</sequence>
<feature type="transmembrane region" description="Helical" evidence="5">
    <location>
        <begin position="281"/>
        <end position="306"/>
    </location>
</feature>
<keyword evidence="3 5" id="KW-1133">Transmembrane helix</keyword>
<evidence type="ECO:0000313" key="7">
    <source>
        <dbReference type="EMBL" id="SMB85033.1"/>
    </source>
</evidence>
<evidence type="ECO:0000256" key="5">
    <source>
        <dbReference type="SAM" id="Phobius"/>
    </source>
</evidence>
<accession>A0A1W1UVC3</accession>
<evidence type="ECO:0000256" key="3">
    <source>
        <dbReference type="ARBA" id="ARBA00022989"/>
    </source>
</evidence>
<evidence type="ECO:0000259" key="6">
    <source>
        <dbReference type="Pfam" id="PF12698"/>
    </source>
</evidence>
<dbReference type="EMBL" id="FWWT01000012">
    <property type="protein sequence ID" value="SMB85033.1"/>
    <property type="molecule type" value="Genomic_DNA"/>
</dbReference>
<feature type="transmembrane region" description="Helical" evidence="5">
    <location>
        <begin position="188"/>
        <end position="213"/>
    </location>
</feature>
<reference evidence="7 8" key="1">
    <citation type="submission" date="2017-04" db="EMBL/GenBank/DDBJ databases">
        <authorList>
            <person name="Afonso C.L."/>
            <person name="Miller P.J."/>
            <person name="Scott M.A."/>
            <person name="Spackman E."/>
            <person name="Goraichik I."/>
            <person name="Dimitrov K.M."/>
            <person name="Suarez D.L."/>
            <person name="Swayne D.E."/>
        </authorList>
    </citation>
    <scope>NUCLEOTIDE SEQUENCE [LARGE SCALE GENOMIC DNA]</scope>
    <source>
        <strain evidence="7 8">DSM 11270</strain>
    </source>
</reference>
<organism evidence="7 8">
    <name type="scientific">Desulfonispora thiosulfatigenes DSM 11270</name>
    <dbReference type="NCBI Taxonomy" id="656914"/>
    <lineage>
        <taxon>Bacteria</taxon>
        <taxon>Bacillati</taxon>
        <taxon>Bacillota</taxon>
        <taxon>Clostridia</taxon>
        <taxon>Eubacteriales</taxon>
        <taxon>Peptococcaceae</taxon>
        <taxon>Desulfonispora</taxon>
    </lineage>
</organism>
<keyword evidence="8" id="KW-1185">Reference proteome</keyword>
<keyword evidence="4 5" id="KW-0472">Membrane</keyword>
<dbReference type="GO" id="GO:0140359">
    <property type="term" value="F:ABC-type transporter activity"/>
    <property type="evidence" value="ECO:0007669"/>
    <property type="project" value="InterPro"/>
</dbReference>
<evidence type="ECO:0000313" key="8">
    <source>
        <dbReference type="Proteomes" id="UP000192731"/>
    </source>
</evidence>
<dbReference type="GO" id="GO:0016020">
    <property type="term" value="C:membrane"/>
    <property type="evidence" value="ECO:0007669"/>
    <property type="project" value="UniProtKB-SubCell"/>
</dbReference>
<keyword evidence="2 5" id="KW-0812">Transmembrane</keyword>
<evidence type="ECO:0000256" key="2">
    <source>
        <dbReference type="ARBA" id="ARBA00022692"/>
    </source>
</evidence>
<feature type="transmembrane region" description="Helical" evidence="5">
    <location>
        <begin position="371"/>
        <end position="390"/>
    </location>
</feature>
<dbReference type="AlphaFoldDB" id="A0A1W1UVC3"/>
<feature type="transmembrane region" description="Helical" evidence="5">
    <location>
        <begin position="318"/>
        <end position="335"/>
    </location>
</feature>
<evidence type="ECO:0000256" key="1">
    <source>
        <dbReference type="ARBA" id="ARBA00004141"/>
    </source>
</evidence>
<dbReference type="PANTHER" id="PTHR43471:SF3">
    <property type="entry name" value="ABC TRANSPORTER PERMEASE PROTEIN NATB"/>
    <property type="match status" value="1"/>
</dbReference>
<dbReference type="STRING" id="656914.SAMN00017405_1591"/>
<feature type="domain" description="ABC-2 type transporter transmembrane" evidence="6">
    <location>
        <begin position="19"/>
        <end position="390"/>
    </location>
</feature>
<comment type="subcellular location">
    <subcellularLocation>
        <location evidence="1">Membrane</location>
        <topology evidence="1">Multi-pass membrane protein</topology>
    </subcellularLocation>
</comment>
<dbReference type="RefSeq" id="WP_084052415.1">
    <property type="nucleotide sequence ID" value="NZ_FWWT01000012.1"/>
</dbReference>
<proteinExistence type="predicted"/>
<protein>
    <submittedName>
        <fullName evidence="7">ABC-2 type transport system permease protein</fullName>
    </submittedName>
</protein>
<dbReference type="PANTHER" id="PTHR43471">
    <property type="entry name" value="ABC TRANSPORTER PERMEASE"/>
    <property type="match status" value="1"/>
</dbReference>
<dbReference type="Proteomes" id="UP000192731">
    <property type="component" value="Unassembled WGS sequence"/>
</dbReference>
<gene>
    <name evidence="7" type="ORF">SAMN00017405_1591</name>
</gene>
<dbReference type="OrthoDB" id="9768837at2"/>
<feature type="transmembrane region" description="Helical" evidence="5">
    <location>
        <begin position="341"/>
        <end position="359"/>
    </location>
</feature>